<proteinExistence type="predicted"/>
<dbReference type="AlphaFoldDB" id="X1R4R7"/>
<reference evidence="1" key="1">
    <citation type="journal article" date="2014" name="Front. Microbiol.">
        <title>High frequency of phylogenetically diverse reductive dehalogenase-homologous genes in deep subseafloor sedimentary metagenomes.</title>
        <authorList>
            <person name="Kawai M."/>
            <person name="Futagami T."/>
            <person name="Toyoda A."/>
            <person name="Takaki Y."/>
            <person name="Nishi S."/>
            <person name="Hori S."/>
            <person name="Arai W."/>
            <person name="Tsubouchi T."/>
            <person name="Morono Y."/>
            <person name="Uchiyama I."/>
            <person name="Ito T."/>
            <person name="Fujiyama A."/>
            <person name="Inagaki F."/>
            <person name="Takami H."/>
        </authorList>
    </citation>
    <scope>NUCLEOTIDE SEQUENCE</scope>
    <source>
        <strain evidence="1">Expedition CK06-06</strain>
    </source>
</reference>
<sequence>MTWRNLIPSRHLGFTLLFGIRWEAIFKGDWVSVKETGILYPVFSRKNLIISIVCLPISVSSTGR</sequence>
<name>X1R4R7_9ZZZZ</name>
<comment type="caution">
    <text evidence="1">The sequence shown here is derived from an EMBL/GenBank/DDBJ whole genome shotgun (WGS) entry which is preliminary data.</text>
</comment>
<evidence type="ECO:0000313" key="1">
    <source>
        <dbReference type="EMBL" id="GAI75503.1"/>
    </source>
</evidence>
<gene>
    <name evidence="1" type="ORF">S12H4_16024</name>
</gene>
<organism evidence="1">
    <name type="scientific">marine sediment metagenome</name>
    <dbReference type="NCBI Taxonomy" id="412755"/>
    <lineage>
        <taxon>unclassified sequences</taxon>
        <taxon>metagenomes</taxon>
        <taxon>ecological metagenomes</taxon>
    </lineage>
</organism>
<protein>
    <submittedName>
        <fullName evidence="1">Uncharacterized protein</fullName>
    </submittedName>
</protein>
<accession>X1R4R7</accession>
<dbReference type="EMBL" id="BARW01007735">
    <property type="protein sequence ID" value="GAI75503.1"/>
    <property type="molecule type" value="Genomic_DNA"/>
</dbReference>